<proteinExistence type="predicted"/>
<dbReference type="InterPro" id="IPR010982">
    <property type="entry name" value="Lambda_DNA-bd_dom_sf"/>
</dbReference>
<evidence type="ECO:0000313" key="3">
    <source>
        <dbReference type="Proteomes" id="UP000288096"/>
    </source>
</evidence>
<name>A0A401G315_9BACT</name>
<reference evidence="3" key="1">
    <citation type="submission" date="2017-11" db="EMBL/GenBank/DDBJ databases">
        <authorList>
            <person name="Watanabe M."/>
            <person name="Kojima H."/>
        </authorList>
    </citation>
    <scope>NUCLEOTIDE SEQUENCE [LARGE SCALE GENOMIC DNA]</scope>
    <source>
        <strain evidence="3">Tokyo 01</strain>
    </source>
</reference>
<dbReference type="Pfam" id="PF01381">
    <property type="entry name" value="HTH_3"/>
    <property type="match status" value="1"/>
</dbReference>
<sequence>MVQGYEKIINAWPTFSSVLSAPQTDDDLDRLIGFCDYLVDQIGGNEKHPLIGLLDIVGTLIEKYEDEHIAEPEGTPTGCLKYLMEEHGLRQKDLTELGSPGVISEILSGKRELNKRHIKALAKRFGCSPAVFI</sequence>
<dbReference type="SUPFAM" id="SSF47413">
    <property type="entry name" value="lambda repressor-like DNA-binding domains"/>
    <property type="match status" value="1"/>
</dbReference>
<organism evidence="2 3">
    <name type="scientific">Desulfonema ishimotonii</name>
    <dbReference type="NCBI Taxonomy" id="45657"/>
    <lineage>
        <taxon>Bacteria</taxon>
        <taxon>Pseudomonadati</taxon>
        <taxon>Thermodesulfobacteriota</taxon>
        <taxon>Desulfobacteria</taxon>
        <taxon>Desulfobacterales</taxon>
        <taxon>Desulfococcaceae</taxon>
        <taxon>Desulfonema</taxon>
    </lineage>
</organism>
<dbReference type="EMBL" id="BEXT01000001">
    <property type="protein sequence ID" value="GBC63614.1"/>
    <property type="molecule type" value="Genomic_DNA"/>
</dbReference>
<reference evidence="3" key="2">
    <citation type="submission" date="2019-01" db="EMBL/GenBank/DDBJ databases">
        <title>Genome sequence of Desulfonema ishimotonii strain Tokyo 01.</title>
        <authorList>
            <person name="Fukui M."/>
        </authorList>
    </citation>
    <scope>NUCLEOTIDE SEQUENCE [LARGE SCALE GENOMIC DNA]</scope>
    <source>
        <strain evidence="3">Tokyo 01</strain>
    </source>
</reference>
<evidence type="ECO:0000313" key="2">
    <source>
        <dbReference type="EMBL" id="GBC63614.1"/>
    </source>
</evidence>
<dbReference type="Gene3D" id="1.10.260.40">
    <property type="entry name" value="lambda repressor-like DNA-binding domains"/>
    <property type="match status" value="1"/>
</dbReference>
<protein>
    <submittedName>
        <fullName evidence="2">Transcriptional regulator</fullName>
    </submittedName>
</protein>
<accession>A0A401G315</accession>
<dbReference type="CDD" id="cd00093">
    <property type="entry name" value="HTH_XRE"/>
    <property type="match status" value="1"/>
</dbReference>
<comment type="caution">
    <text evidence="2">The sequence shown here is derived from an EMBL/GenBank/DDBJ whole genome shotgun (WGS) entry which is preliminary data.</text>
</comment>
<dbReference type="PANTHER" id="PTHR40455:SF1">
    <property type="entry name" value="ANTITOXIN HIGA"/>
    <property type="match status" value="1"/>
</dbReference>
<dbReference type="GO" id="GO:0001046">
    <property type="term" value="F:core promoter sequence-specific DNA binding"/>
    <property type="evidence" value="ECO:0007669"/>
    <property type="project" value="TreeGrafter"/>
</dbReference>
<dbReference type="PROSITE" id="PS50943">
    <property type="entry name" value="HTH_CROC1"/>
    <property type="match status" value="1"/>
</dbReference>
<dbReference type="OrthoDB" id="9796786at2"/>
<dbReference type="Proteomes" id="UP000288096">
    <property type="component" value="Unassembled WGS sequence"/>
</dbReference>
<feature type="domain" description="HTH cro/C1-type" evidence="1">
    <location>
        <begin position="80"/>
        <end position="132"/>
    </location>
</feature>
<dbReference type="InterPro" id="IPR001387">
    <property type="entry name" value="Cro/C1-type_HTH"/>
</dbReference>
<dbReference type="InterPro" id="IPR039060">
    <property type="entry name" value="Antitox_HigA"/>
</dbReference>
<dbReference type="GO" id="GO:0006355">
    <property type="term" value="P:regulation of DNA-templated transcription"/>
    <property type="evidence" value="ECO:0007669"/>
    <property type="project" value="InterPro"/>
</dbReference>
<dbReference type="SMART" id="SM00530">
    <property type="entry name" value="HTH_XRE"/>
    <property type="match status" value="1"/>
</dbReference>
<dbReference type="RefSeq" id="WP_124330664.1">
    <property type="nucleotide sequence ID" value="NZ_BEXT01000001.1"/>
</dbReference>
<evidence type="ECO:0000259" key="1">
    <source>
        <dbReference type="PROSITE" id="PS50943"/>
    </source>
</evidence>
<keyword evidence="3" id="KW-1185">Reference proteome</keyword>
<dbReference type="PANTHER" id="PTHR40455">
    <property type="entry name" value="ANTITOXIN HIGA"/>
    <property type="match status" value="1"/>
</dbReference>
<dbReference type="AlphaFoldDB" id="A0A401G315"/>
<gene>
    <name evidence="2" type="ORF">DENIS_4612</name>
</gene>